<name>A0A2S9PRN4_9ACTN</name>
<comment type="catalytic activity">
    <reaction evidence="6">
        <text>2 a quinone + NADH + H(+) = 2 a 1,4-benzosemiquinone + NAD(+)</text>
        <dbReference type="Rhea" id="RHEA:65952"/>
        <dbReference type="ChEBI" id="CHEBI:15378"/>
        <dbReference type="ChEBI" id="CHEBI:57540"/>
        <dbReference type="ChEBI" id="CHEBI:57945"/>
        <dbReference type="ChEBI" id="CHEBI:132124"/>
        <dbReference type="ChEBI" id="CHEBI:134225"/>
    </reaction>
</comment>
<dbReference type="InterPro" id="IPR023048">
    <property type="entry name" value="NADH:quinone_OxRdtase_FMN_depd"/>
</dbReference>
<dbReference type="PANTHER" id="PTHR43741">
    <property type="entry name" value="FMN-DEPENDENT NADH-AZOREDUCTASE 1"/>
    <property type="match status" value="1"/>
</dbReference>
<dbReference type="GO" id="GO:0016655">
    <property type="term" value="F:oxidoreductase activity, acting on NAD(P)H, quinone or similar compound as acceptor"/>
    <property type="evidence" value="ECO:0007669"/>
    <property type="project" value="InterPro"/>
</dbReference>
<keyword evidence="4 6" id="KW-0520">NAD</keyword>
<dbReference type="EC" id="1.7.1.17" evidence="6"/>
<dbReference type="PANTHER" id="PTHR43741:SF4">
    <property type="entry name" value="FMN-DEPENDENT NADH:QUINONE OXIDOREDUCTASE"/>
    <property type="match status" value="1"/>
</dbReference>
<dbReference type="EMBL" id="PVLV01000384">
    <property type="protein sequence ID" value="PRH77053.1"/>
    <property type="molecule type" value="Genomic_DNA"/>
</dbReference>
<feature type="binding site" evidence="6">
    <location>
        <position position="10"/>
    </location>
    <ligand>
        <name>FMN</name>
        <dbReference type="ChEBI" id="CHEBI:58210"/>
    </ligand>
</feature>
<dbReference type="InterPro" id="IPR003680">
    <property type="entry name" value="Flavodoxin_fold"/>
</dbReference>
<keyword evidence="3 6" id="KW-0560">Oxidoreductase</keyword>
<comment type="catalytic activity">
    <reaction evidence="5">
        <text>N,N-dimethyl-1,4-phenylenediamine + anthranilate + 2 NAD(+) = 2-(4-dimethylaminophenyl)diazenylbenzoate + 2 NADH + 2 H(+)</text>
        <dbReference type="Rhea" id="RHEA:55872"/>
        <dbReference type="ChEBI" id="CHEBI:15378"/>
        <dbReference type="ChEBI" id="CHEBI:15783"/>
        <dbReference type="ChEBI" id="CHEBI:16567"/>
        <dbReference type="ChEBI" id="CHEBI:57540"/>
        <dbReference type="ChEBI" id="CHEBI:57945"/>
        <dbReference type="ChEBI" id="CHEBI:71579"/>
        <dbReference type="EC" id="1.7.1.17"/>
    </reaction>
    <physiologicalReaction direction="right-to-left" evidence="5">
        <dbReference type="Rhea" id="RHEA:55874"/>
    </physiologicalReaction>
</comment>
<dbReference type="RefSeq" id="WP_105870694.1">
    <property type="nucleotide sequence ID" value="NZ_PVLV01000384.1"/>
</dbReference>
<comment type="function">
    <text evidence="6">Also exhibits azoreductase activity. Catalyzes the reductive cleavage of the azo bond in aromatic azo compounds to the corresponding amines.</text>
</comment>
<dbReference type="EC" id="1.6.5.-" evidence="6"/>
<evidence type="ECO:0000256" key="4">
    <source>
        <dbReference type="ARBA" id="ARBA00023027"/>
    </source>
</evidence>
<gene>
    <name evidence="6" type="primary">azoR</name>
    <name evidence="8" type="ORF">C6N75_22350</name>
</gene>
<dbReference type="GO" id="GO:0010181">
    <property type="term" value="F:FMN binding"/>
    <property type="evidence" value="ECO:0007669"/>
    <property type="project" value="UniProtKB-UniRule"/>
</dbReference>
<dbReference type="InterPro" id="IPR029039">
    <property type="entry name" value="Flavoprotein-like_sf"/>
</dbReference>
<evidence type="ECO:0000256" key="2">
    <source>
        <dbReference type="ARBA" id="ARBA00022643"/>
    </source>
</evidence>
<reference evidence="8 9" key="1">
    <citation type="submission" date="2018-03" db="EMBL/GenBank/DDBJ databases">
        <title>Novel Streptomyces sp. from soil.</title>
        <authorList>
            <person name="Tan G.Y.A."/>
            <person name="Lee Z.Y."/>
        </authorList>
    </citation>
    <scope>NUCLEOTIDE SEQUENCE [LARGE SCALE GENOMIC DNA]</scope>
    <source>
        <strain evidence="8 9">ST5x</strain>
    </source>
</reference>
<dbReference type="Pfam" id="PF02525">
    <property type="entry name" value="Flavodoxin_2"/>
    <property type="match status" value="1"/>
</dbReference>
<dbReference type="AlphaFoldDB" id="A0A2S9PRN4"/>
<proteinExistence type="inferred from homology"/>
<feature type="domain" description="Flavodoxin-like fold" evidence="7">
    <location>
        <begin position="3"/>
        <end position="196"/>
    </location>
</feature>
<feature type="binding site" evidence="6">
    <location>
        <begin position="15"/>
        <end position="17"/>
    </location>
    <ligand>
        <name>FMN</name>
        <dbReference type="ChEBI" id="CHEBI:58210"/>
    </ligand>
</feature>
<comment type="function">
    <text evidence="6">Quinone reductase that provides resistance to thiol-specific stress caused by electrophilic quinones.</text>
</comment>
<keyword evidence="2 6" id="KW-0288">FMN</keyword>
<organism evidence="8 9">
    <name type="scientific">Streptomyces solincola</name>
    <dbReference type="NCBI Taxonomy" id="2100817"/>
    <lineage>
        <taxon>Bacteria</taxon>
        <taxon>Bacillati</taxon>
        <taxon>Actinomycetota</taxon>
        <taxon>Actinomycetes</taxon>
        <taxon>Kitasatosporales</taxon>
        <taxon>Streptomycetaceae</taxon>
        <taxon>Streptomyces</taxon>
    </lineage>
</organism>
<comment type="caution">
    <text evidence="6">Lacks conserved residue(s) required for the propagation of feature annotation.</text>
</comment>
<evidence type="ECO:0000256" key="1">
    <source>
        <dbReference type="ARBA" id="ARBA00022630"/>
    </source>
</evidence>
<dbReference type="OrthoDB" id="9805013at2"/>
<sequence length="219" mass="23883">MPHLLHLDASARRRSLSREIGATFADAWRRTGATVTYRDLAADPVPHITEAWTEICDNLLADGITALDRLHEGARTPEQTAAWRTVQPLLDELLAADVVLVGTPMYNYSVPASLKAWIDQVTFPRMSLAGRTLVVAGARGGSYQPGAPKAAFDHQARYLEDFAAGRLAITDVRLLHAELANSRVDPRLADHRAAHRTSLTRALDEARALGRHLATAATP</sequence>
<comment type="subunit">
    <text evidence="6">Homodimer.</text>
</comment>
<accession>A0A2S9PRN4</accession>
<dbReference type="SUPFAM" id="SSF52218">
    <property type="entry name" value="Flavoproteins"/>
    <property type="match status" value="1"/>
</dbReference>
<dbReference type="Gene3D" id="3.40.50.360">
    <property type="match status" value="1"/>
</dbReference>
<comment type="cofactor">
    <cofactor evidence="6">
        <name>FMN</name>
        <dbReference type="ChEBI" id="CHEBI:58210"/>
    </cofactor>
    <text evidence="6">Binds 1 FMN per subunit.</text>
</comment>
<evidence type="ECO:0000256" key="3">
    <source>
        <dbReference type="ARBA" id="ARBA00023002"/>
    </source>
</evidence>
<dbReference type="Proteomes" id="UP000239322">
    <property type="component" value="Unassembled WGS sequence"/>
</dbReference>
<evidence type="ECO:0000259" key="7">
    <source>
        <dbReference type="Pfam" id="PF02525"/>
    </source>
</evidence>
<dbReference type="GO" id="GO:0016652">
    <property type="term" value="F:oxidoreductase activity, acting on NAD(P)H as acceptor"/>
    <property type="evidence" value="ECO:0007669"/>
    <property type="project" value="UniProtKB-UniRule"/>
</dbReference>
<comment type="similarity">
    <text evidence="6">Belongs to the azoreductase type 1 family.</text>
</comment>
<evidence type="ECO:0000313" key="8">
    <source>
        <dbReference type="EMBL" id="PRH77053.1"/>
    </source>
</evidence>
<comment type="caution">
    <text evidence="8">The sequence shown here is derived from an EMBL/GenBank/DDBJ whole genome shotgun (WGS) entry which is preliminary data.</text>
</comment>
<evidence type="ECO:0000256" key="6">
    <source>
        <dbReference type="HAMAP-Rule" id="MF_01216"/>
    </source>
</evidence>
<dbReference type="GO" id="GO:0009055">
    <property type="term" value="F:electron transfer activity"/>
    <property type="evidence" value="ECO:0007669"/>
    <property type="project" value="UniProtKB-UniRule"/>
</dbReference>
<protein>
    <recommendedName>
        <fullName evidence="6">FMN dependent NADH:quinone oxidoreductase</fullName>
        <ecNumber evidence="6">1.6.5.-</ecNumber>
    </recommendedName>
    <alternativeName>
        <fullName evidence="6">Azo-dye reductase</fullName>
    </alternativeName>
    <alternativeName>
        <fullName evidence="6">FMN-dependent NADH-azo compound oxidoreductase</fullName>
    </alternativeName>
    <alternativeName>
        <fullName evidence="6">FMN-dependent NADH-azoreductase</fullName>
        <ecNumber evidence="6">1.7.1.17</ecNumber>
    </alternativeName>
</protein>
<evidence type="ECO:0000256" key="5">
    <source>
        <dbReference type="ARBA" id="ARBA00048542"/>
    </source>
</evidence>
<keyword evidence="1 6" id="KW-0285">Flavoprotein</keyword>
<dbReference type="InterPro" id="IPR050104">
    <property type="entry name" value="FMN-dep_NADH:Q_OxRdtase_AzoR1"/>
</dbReference>
<keyword evidence="9" id="KW-1185">Reference proteome</keyword>
<dbReference type="HAMAP" id="MF_01216">
    <property type="entry name" value="Azoreductase_type1"/>
    <property type="match status" value="1"/>
</dbReference>
<evidence type="ECO:0000313" key="9">
    <source>
        <dbReference type="Proteomes" id="UP000239322"/>
    </source>
</evidence>